<accession>A0A532VAW2</accession>
<protein>
    <recommendedName>
        <fullName evidence="4">4Fe-4S ferredoxin-type domain-containing protein</fullName>
    </recommendedName>
</protein>
<feature type="domain" description="4Fe-4S ferredoxin-type" evidence="4">
    <location>
        <begin position="156"/>
        <end position="188"/>
    </location>
</feature>
<dbReference type="Gene3D" id="3.30.70.20">
    <property type="match status" value="1"/>
</dbReference>
<sequence>MHKTDEQEPSFHYIATRKEGRAIIDAHDRFWVSNCGCREGGPGCKRSRMDLCLFFDDQEMQGTGSDWKEVDRAFVEDILKEAAEKHLVTRPFRYDKDRTRDQGICFCCDDCCAYFKGDEWGCDPGKYIEQTDMEACTQCGDCVDVCYFKARKMIDGKLVINPEGCYGCAGCGLCLDVCPADCIEMVPRT</sequence>
<dbReference type="InterPro" id="IPR017900">
    <property type="entry name" value="4Fe4S_Fe_S_CS"/>
</dbReference>
<feature type="domain" description="4Fe-4S ferredoxin-type" evidence="4">
    <location>
        <begin position="127"/>
        <end position="155"/>
    </location>
</feature>
<dbReference type="SUPFAM" id="SSF54862">
    <property type="entry name" value="4Fe-4S ferredoxins"/>
    <property type="match status" value="1"/>
</dbReference>
<evidence type="ECO:0000313" key="5">
    <source>
        <dbReference type="EMBL" id="TKJ44308.1"/>
    </source>
</evidence>
<evidence type="ECO:0000256" key="2">
    <source>
        <dbReference type="ARBA" id="ARBA00023004"/>
    </source>
</evidence>
<gene>
    <name evidence="5" type="ORF">CEE36_00790</name>
</gene>
<organism evidence="5 6">
    <name type="scientific">candidate division TA06 bacterium B3_TA06</name>
    <dbReference type="NCBI Taxonomy" id="2012487"/>
    <lineage>
        <taxon>Bacteria</taxon>
        <taxon>Bacteria division TA06</taxon>
    </lineage>
</organism>
<dbReference type="GO" id="GO:0046872">
    <property type="term" value="F:metal ion binding"/>
    <property type="evidence" value="ECO:0007669"/>
    <property type="project" value="UniProtKB-KW"/>
</dbReference>
<dbReference type="InterPro" id="IPR017896">
    <property type="entry name" value="4Fe4S_Fe-S-bd"/>
</dbReference>
<evidence type="ECO:0000256" key="3">
    <source>
        <dbReference type="ARBA" id="ARBA00023014"/>
    </source>
</evidence>
<reference evidence="5 6" key="1">
    <citation type="submission" date="2017-06" db="EMBL/GenBank/DDBJ databases">
        <title>Novel microbial phyla capable of carbon fixation and sulfur reduction in deep-sea sediments.</title>
        <authorList>
            <person name="Huang J."/>
            <person name="Baker B."/>
            <person name="Wang Y."/>
        </authorList>
    </citation>
    <scope>NUCLEOTIDE SEQUENCE [LARGE SCALE GENOMIC DNA]</scope>
    <source>
        <strain evidence="5">B3_TA06</strain>
    </source>
</reference>
<evidence type="ECO:0000256" key="1">
    <source>
        <dbReference type="ARBA" id="ARBA00022723"/>
    </source>
</evidence>
<evidence type="ECO:0000313" key="6">
    <source>
        <dbReference type="Proteomes" id="UP000317778"/>
    </source>
</evidence>
<dbReference type="PROSITE" id="PS51379">
    <property type="entry name" value="4FE4S_FER_2"/>
    <property type="match status" value="2"/>
</dbReference>
<comment type="caution">
    <text evidence="5">The sequence shown here is derived from an EMBL/GenBank/DDBJ whole genome shotgun (WGS) entry which is preliminary data.</text>
</comment>
<dbReference type="AlphaFoldDB" id="A0A532VAW2"/>
<dbReference type="Proteomes" id="UP000317778">
    <property type="component" value="Unassembled WGS sequence"/>
</dbReference>
<dbReference type="Pfam" id="PF00037">
    <property type="entry name" value="Fer4"/>
    <property type="match status" value="1"/>
</dbReference>
<proteinExistence type="predicted"/>
<evidence type="ECO:0000259" key="4">
    <source>
        <dbReference type="PROSITE" id="PS51379"/>
    </source>
</evidence>
<keyword evidence="1" id="KW-0479">Metal-binding</keyword>
<dbReference type="GO" id="GO:0051536">
    <property type="term" value="F:iron-sulfur cluster binding"/>
    <property type="evidence" value="ECO:0007669"/>
    <property type="project" value="UniProtKB-KW"/>
</dbReference>
<keyword evidence="3" id="KW-0411">Iron-sulfur</keyword>
<dbReference type="PROSITE" id="PS00198">
    <property type="entry name" value="4FE4S_FER_1"/>
    <property type="match status" value="1"/>
</dbReference>
<dbReference type="EMBL" id="NJBO01000001">
    <property type="protein sequence ID" value="TKJ44308.1"/>
    <property type="molecule type" value="Genomic_DNA"/>
</dbReference>
<keyword evidence="2" id="KW-0408">Iron</keyword>
<name>A0A532VAW2_UNCT6</name>